<feature type="compositionally biased region" description="Basic residues" evidence="1">
    <location>
        <begin position="188"/>
        <end position="197"/>
    </location>
</feature>
<feature type="compositionally biased region" description="Low complexity" evidence="1">
    <location>
        <begin position="215"/>
        <end position="239"/>
    </location>
</feature>
<evidence type="ECO:0000256" key="1">
    <source>
        <dbReference type="SAM" id="MobiDB-lite"/>
    </source>
</evidence>
<dbReference type="AlphaFoldDB" id="A0A2V5HAP1"/>
<dbReference type="PANTHER" id="PTHR40642">
    <property type="entry name" value="YALI0F31295P"/>
    <property type="match status" value="1"/>
</dbReference>
<dbReference type="EMBL" id="KZ825140">
    <property type="protein sequence ID" value="PYI18834.1"/>
    <property type="molecule type" value="Genomic_DNA"/>
</dbReference>
<feature type="region of interest" description="Disordered" evidence="1">
    <location>
        <begin position="115"/>
        <end position="262"/>
    </location>
</feature>
<organism evidence="2 3">
    <name type="scientific">Aspergillus violaceofuscus (strain CBS 115571)</name>
    <dbReference type="NCBI Taxonomy" id="1450538"/>
    <lineage>
        <taxon>Eukaryota</taxon>
        <taxon>Fungi</taxon>
        <taxon>Dikarya</taxon>
        <taxon>Ascomycota</taxon>
        <taxon>Pezizomycotina</taxon>
        <taxon>Eurotiomycetes</taxon>
        <taxon>Eurotiomycetidae</taxon>
        <taxon>Eurotiales</taxon>
        <taxon>Aspergillaceae</taxon>
        <taxon>Aspergillus</taxon>
    </lineage>
</organism>
<sequence>MSTSHIHPPPITLQDLQAFQTKHFPDPNLAAQTLLATQLTPQAHTNTTNTTTTTTASAAAPADPSYYDAEDEEDGLGYYPDGVKRTLTDEQIQIFRHSEIHALLRQRELREEAERERRAEEEEEDQKARRAERGVERRDDDDDDDGGEVRGGGEVMLDVAVPTQVDAAGAGAGAGTADASEKPEPPRHGKSSAVKKRPRDDGDLHMDYGDAAGGQQQQQQQRQPRHSSSGAAGRCGSSSDPYADPSRRAALFTGRKIISYDD</sequence>
<gene>
    <name evidence="2" type="ORF">BO99DRAFT_443541</name>
</gene>
<feature type="compositionally biased region" description="Basic and acidic residues" evidence="1">
    <location>
        <begin position="198"/>
        <end position="208"/>
    </location>
</feature>
<keyword evidence="3" id="KW-1185">Reference proteome</keyword>
<protein>
    <submittedName>
        <fullName evidence="2">Uncharacterized protein</fullName>
    </submittedName>
</protein>
<feature type="region of interest" description="Disordered" evidence="1">
    <location>
        <begin position="43"/>
        <end position="74"/>
    </location>
</feature>
<dbReference type="PANTHER" id="PTHR40642:SF1">
    <property type="entry name" value="YALI0F31295P"/>
    <property type="match status" value="1"/>
</dbReference>
<proteinExistence type="predicted"/>
<evidence type="ECO:0000313" key="3">
    <source>
        <dbReference type="Proteomes" id="UP000249829"/>
    </source>
</evidence>
<name>A0A2V5HAP1_ASPV1</name>
<evidence type="ECO:0000313" key="2">
    <source>
        <dbReference type="EMBL" id="PYI18834.1"/>
    </source>
</evidence>
<dbReference type="InterPro" id="IPR024526">
    <property type="entry name" value="DUF3807"/>
</dbReference>
<dbReference type="STRING" id="1450538.A0A2V5HAP1"/>
<feature type="compositionally biased region" description="Low complexity" evidence="1">
    <location>
        <begin position="43"/>
        <end position="67"/>
    </location>
</feature>
<reference evidence="2 3" key="1">
    <citation type="submission" date="2018-02" db="EMBL/GenBank/DDBJ databases">
        <title>The genomes of Aspergillus section Nigri reveals drivers in fungal speciation.</title>
        <authorList>
            <consortium name="DOE Joint Genome Institute"/>
            <person name="Vesth T.C."/>
            <person name="Nybo J."/>
            <person name="Theobald S."/>
            <person name="Brandl J."/>
            <person name="Frisvad J.C."/>
            <person name="Nielsen K.F."/>
            <person name="Lyhne E.K."/>
            <person name="Kogle M.E."/>
            <person name="Kuo A."/>
            <person name="Riley R."/>
            <person name="Clum A."/>
            <person name="Nolan M."/>
            <person name="Lipzen A."/>
            <person name="Salamov A."/>
            <person name="Henrissat B."/>
            <person name="Wiebenga A."/>
            <person name="De vries R.P."/>
            <person name="Grigoriev I.V."/>
            <person name="Mortensen U.H."/>
            <person name="Andersen M.R."/>
            <person name="Baker S.E."/>
        </authorList>
    </citation>
    <scope>NUCLEOTIDE SEQUENCE [LARGE SCALE GENOMIC DNA]</scope>
    <source>
        <strain evidence="2 3">CBS 115571</strain>
    </source>
</reference>
<accession>A0A2V5HAP1</accession>
<dbReference type="Proteomes" id="UP000249829">
    <property type="component" value="Unassembled WGS sequence"/>
</dbReference>
<dbReference type="Pfam" id="PF12720">
    <property type="entry name" value="DUF3807"/>
    <property type="match status" value="1"/>
</dbReference>
<feature type="compositionally biased region" description="Basic and acidic residues" evidence="1">
    <location>
        <begin position="115"/>
        <end position="138"/>
    </location>
</feature>